<reference evidence="3" key="1">
    <citation type="journal article" date="2017" name="bioRxiv">
        <title>Comparative analysis of the genomes of Stylophora pistillata and Acropora digitifera provides evidence for extensive differences between species of corals.</title>
        <authorList>
            <person name="Voolstra C.R."/>
            <person name="Li Y."/>
            <person name="Liew Y.J."/>
            <person name="Baumgarten S."/>
            <person name="Zoccola D."/>
            <person name="Flot J.-F."/>
            <person name="Tambutte S."/>
            <person name="Allemand D."/>
            <person name="Aranda M."/>
        </authorList>
    </citation>
    <scope>NUCLEOTIDE SEQUENCE [LARGE SCALE GENOMIC DNA]</scope>
</reference>
<feature type="signal peptide" evidence="1">
    <location>
        <begin position="1"/>
        <end position="25"/>
    </location>
</feature>
<dbReference type="AlphaFoldDB" id="A0A2B4SAK7"/>
<dbReference type="Proteomes" id="UP000225706">
    <property type="component" value="Unassembled WGS sequence"/>
</dbReference>
<feature type="chain" id="PRO_5012383099" evidence="1">
    <location>
        <begin position="26"/>
        <end position="995"/>
    </location>
</feature>
<keyword evidence="3" id="KW-1185">Reference proteome</keyword>
<accession>A0A2B4SAK7</accession>
<sequence>MTQKGIFFFLNCLDLLIFAIELSSGSYNTSSWHRFWWWRPGKKWPSGVTDVLKNANGTCKSSDHYCFQRLPSWAKEDVTELLAVDNEGTVYKWQFDSKNPTAHAVWQALHDHKEIQRGKIVNRKAWNPTTLEGKKPKATQDSFMYRTQNGVKSFLLDDDNCDCLSTLSMGHGMCNAGHSTSHSKSNVFGVDKLYEPGCSGPSPSHGLSLYFRTVKKLTLEDFGGGWRAFWWWEKDLTWPQHVTDILGSPYGSCGDQAAYCFQRLPSWLKEKHTELLAVDSLGTVYKWSFNPKNPVAHAAFLAFHDHKEAKHKEVSNSTPWTPVAFKGKVSSRSQTSFMYREQNGVKSLLIDDNFCDCDSTLNLGHGMCFSGHSKSFSKANVFGVDALYDGGCHGPVPSVGLTLYYRTQRLDLRQFGAKWRPFWWWNAGLQWSTCSTDKQEKDVLENPYGSCSGGDPFCFQRLPSWLEEQSAQILAKDSQNNVYRWKFNASNPTAHAAWNAFHNHKETAAGAVLNQMAWNPIVLKGRYAFVDQDSFTYRSKNGVKSVLLDDDNCDCLSTIQLGATMCGNKLDPNARGIDLLYDPVCNLPSANNGLTLYFKVPSHSLTFQGYGFEWTAFWWWPKDGKWPKGVSDVLEKSFGKCKEMDIYCFGRLPSAAKEDRTRLLAIDTEENVYTWRFSSRNPTAHAAWKALHDHVETPFKKIRNSKAWNPKVLRGTTPRAHQDSFMYRSQAGVKSLLLDDDNCDCLSTLSMGHGMCASGFSSSYGPANRYGVDALYDSKCNTPRPNVGVTLFFTVSGEVAKPMTLCKHGGRWMAFWWWKADATWPAKENDVLTYPYGYCSSYRAYCFGRIPSWAREDNTEMLAIDSQGNEYLWKFDSHNAVAHAAWLAFHDHVTTPAGRVVNNPDGWDPVVLKGTKPKAKQDSFMYRSQNGVKSILMDDDNCDCLTTLNIGHGMCGSGHSTSYGPANRFGVDALYDPWCKAPRPEVGLTLYFRVK</sequence>
<proteinExistence type="predicted"/>
<evidence type="ECO:0000313" key="2">
    <source>
        <dbReference type="EMBL" id="PFX25850.1"/>
    </source>
</evidence>
<dbReference type="EMBL" id="LSMT01000140">
    <property type="protein sequence ID" value="PFX25850.1"/>
    <property type="molecule type" value="Genomic_DNA"/>
</dbReference>
<name>A0A2B4SAK7_STYPI</name>
<gene>
    <name evidence="2" type="ORF">AWC38_SpisGene9481</name>
</gene>
<organism evidence="2 3">
    <name type="scientific">Stylophora pistillata</name>
    <name type="common">Smooth cauliflower coral</name>
    <dbReference type="NCBI Taxonomy" id="50429"/>
    <lineage>
        <taxon>Eukaryota</taxon>
        <taxon>Metazoa</taxon>
        <taxon>Cnidaria</taxon>
        <taxon>Anthozoa</taxon>
        <taxon>Hexacorallia</taxon>
        <taxon>Scleractinia</taxon>
        <taxon>Astrocoeniina</taxon>
        <taxon>Pocilloporidae</taxon>
        <taxon>Stylophora</taxon>
    </lineage>
</organism>
<keyword evidence="1" id="KW-0732">Signal</keyword>
<protein>
    <submittedName>
        <fullName evidence="2">Uncharacterized protein</fullName>
    </submittedName>
</protein>
<evidence type="ECO:0000313" key="3">
    <source>
        <dbReference type="Proteomes" id="UP000225706"/>
    </source>
</evidence>
<evidence type="ECO:0000256" key="1">
    <source>
        <dbReference type="SAM" id="SignalP"/>
    </source>
</evidence>
<dbReference type="OrthoDB" id="5972840at2759"/>
<comment type="caution">
    <text evidence="2">The sequence shown here is derived from an EMBL/GenBank/DDBJ whole genome shotgun (WGS) entry which is preliminary data.</text>
</comment>